<comment type="subcellular location">
    <subcellularLocation>
        <location evidence="1">Cell membrane</location>
        <topology evidence="1">Multi-pass membrane protein</topology>
    </subcellularLocation>
</comment>
<protein>
    <submittedName>
        <fullName evidence="9">MFS transporter</fullName>
    </submittedName>
</protein>
<dbReference type="PANTHER" id="PTHR42718">
    <property type="entry name" value="MAJOR FACILITATOR SUPERFAMILY MULTIDRUG TRANSPORTER MFSC"/>
    <property type="match status" value="1"/>
</dbReference>
<feature type="transmembrane region" description="Helical" evidence="7">
    <location>
        <begin position="150"/>
        <end position="172"/>
    </location>
</feature>
<dbReference type="SUPFAM" id="SSF103473">
    <property type="entry name" value="MFS general substrate transporter"/>
    <property type="match status" value="1"/>
</dbReference>
<evidence type="ECO:0000313" key="10">
    <source>
        <dbReference type="Proteomes" id="UP001597419"/>
    </source>
</evidence>
<feature type="transmembrane region" description="Helical" evidence="7">
    <location>
        <begin position="416"/>
        <end position="433"/>
    </location>
</feature>
<dbReference type="Gene3D" id="1.20.1250.20">
    <property type="entry name" value="MFS general substrate transporter like domains"/>
    <property type="match status" value="1"/>
</dbReference>
<keyword evidence="3" id="KW-1003">Cell membrane</keyword>
<feature type="transmembrane region" description="Helical" evidence="7">
    <location>
        <begin position="453"/>
        <end position="472"/>
    </location>
</feature>
<evidence type="ECO:0000256" key="5">
    <source>
        <dbReference type="ARBA" id="ARBA00022989"/>
    </source>
</evidence>
<feature type="transmembrane region" description="Helical" evidence="7">
    <location>
        <begin position="178"/>
        <end position="200"/>
    </location>
</feature>
<keyword evidence="4 7" id="KW-0812">Transmembrane</keyword>
<name>A0ABW5GAF3_9PSEU</name>
<evidence type="ECO:0000313" key="9">
    <source>
        <dbReference type="EMBL" id="MFD2458512.1"/>
    </source>
</evidence>
<evidence type="ECO:0000256" key="7">
    <source>
        <dbReference type="SAM" id="Phobius"/>
    </source>
</evidence>
<comment type="caution">
    <text evidence="9">The sequence shown here is derived from an EMBL/GenBank/DDBJ whole genome shotgun (WGS) entry which is preliminary data.</text>
</comment>
<keyword evidence="2" id="KW-0813">Transport</keyword>
<dbReference type="Proteomes" id="UP001597419">
    <property type="component" value="Unassembled WGS sequence"/>
</dbReference>
<feature type="transmembrane region" description="Helical" evidence="7">
    <location>
        <begin position="91"/>
        <end position="110"/>
    </location>
</feature>
<feature type="transmembrane region" description="Helical" evidence="7">
    <location>
        <begin position="24"/>
        <end position="47"/>
    </location>
</feature>
<feature type="transmembrane region" description="Helical" evidence="7">
    <location>
        <begin position="280"/>
        <end position="303"/>
    </location>
</feature>
<feature type="transmembrane region" description="Helical" evidence="7">
    <location>
        <begin position="116"/>
        <end position="138"/>
    </location>
</feature>
<keyword evidence="5 7" id="KW-1133">Transmembrane helix</keyword>
<evidence type="ECO:0000256" key="2">
    <source>
        <dbReference type="ARBA" id="ARBA00022448"/>
    </source>
</evidence>
<dbReference type="PROSITE" id="PS50850">
    <property type="entry name" value="MFS"/>
    <property type="match status" value="1"/>
</dbReference>
<evidence type="ECO:0000259" key="8">
    <source>
        <dbReference type="PROSITE" id="PS50850"/>
    </source>
</evidence>
<proteinExistence type="predicted"/>
<dbReference type="RefSeq" id="WP_345387893.1">
    <property type="nucleotide sequence ID" value="NZ_BAABHG010000002.1"/>
</dbReference>
<feature type="transmembrane region" description="Helical" evidence="7">
    <location>
        <begin position="340"/>
        <end position="360"/>
    </location>
</feature>
<keyword evidence="10" id="KW-1185">Reference proteome</keyword>
<dbReference type="InterPro" id="IPR011701">
    <property type="entry name" value="MFS"/>
</dbReference>
<feature type="transmembrane region" description="Helical" evidence="7">
    <location>
        <begin position="309"/>
        <end position="328"/>
    </location>
</feature>
<evidence type="ECO:0000256" key="3">
    <source>
        <dbReference type="ARBA" id="ARBA00022475"/>
    </source>
</evidence>
<dbReference type="CDD" id="cd17321">
    <property type="entry name" value="MFS_MMR_MDR_like"/>
    <property type="match status" value="1"/>
</dbReference>
<dbReference type="Pfam" id="PF07690">
    <property type="entry name" value="MFS_1"/>
    <property type="match status" value="1"/>
</dbReference>
<evidence type="ECO:0000256" key="4">
    <source>
        <dbReference type="ARBA" id="ARBA00022692"/>
    </source>
</evidence>
<feature type="transmembrane region" description="Helical" evidence="7">
    <location>
        <begin position="59"/>
        <end position="79"/>
    </location>
</feature>
<reference evidence="10" key="1">
    <citation type="journal article" date="2019" name="Int. J. Syst. Evol. Microbiol.">
        <title>The Global Catalogue of Microorganisms (GCM) 10K type strain sequencing project: providing services to taxonomists for standard genome sequencing and annotation.</title>
        <authorList>
            <consortium name="The Broad Institute Genomics Platform"/>
            <consortium name="The Broad Institute Genome Sequencing Center for Infectious Disease"/>
            <person name="Wu L."/>
            <person name="Ma J."/>
        </authorList>
    </citation>
    <scope>NUCLEOTIDE SEQUENCE [LARGE SCALE GENOMIC DNA]</scope>
    <source>
        <strain evidence="10">CGMCC 4.7643</strain>
    </source>
</reference>
<feature type="transmembrane region" description="Helical" evidence="7">
    <location>
        <begin position="372"/>
        <end position="395"/>
    </location>
</feature>
<dbReference type="InterPro" id="IPR020846">
    <property type="entry name" value="MFS_dom"/>
</dbReference>
<gene>
    <name evidence="9" type="ORF">ACFSYJ_07875</name>
</gene>
<dbReference type="InterPro" id="IPR036259">
    <property type="entry name" value="MFS_trans_sf"/>
</dbReference>
<keyword evidence="6 7" id="KW-0472">Membrane</keyword>
<dbReference type="Gene3D" id="1.20.1720.10">
    <property type="entry name" value="Multidrug resistance protein D"/>
    <property type="match status" value="1"/>
</dbReference>
<accession>A0ABW5GAF3</accession>
<evidence type="ECO:0000256" key="6">
    <source>
        <dbReference type="ARBA" id="ARBA00023136"/>
    </source>
</evidence>
<feature type="transmembrane region" description="Helical" evidence="7">
    <location>
        <begin position="212"/>
        <end position="229"/>
    </location>
</feature>
<feature type="domain" description="Major facilitator superfamily (MFS) profile" evidence="8">
    <location>
        <begin position="25"/>
        <end position="477"/>
    </location>
</feature>
<dbReference type="EMBL" id="JBHUKU010000004">
    <property type="protein sequence ID" value="MFD2458512.1"/>
    <property type="molecule type" value="Genomic_DNA"/>
</dbReference>
<organism evidence="9 10">
    <name type="scientific">Amycolatopsis samaneae</name>
    <dbReference type="NCBI Taxonomy" id="664691"/>
    <lineage>
        <taxon>Bacteria</taxon>
        <taxon>Bacillati</taxon>
        <taxon>Actinomycetota</taxon>
        <taxon>Actinomycetes</taxon>
        <taxon>Pseudonocardiales</taxon>
        <taxon>Pseudonocardiaceae</taxon>
        <taxon>Amycolatopsis</taxon>
    </lineage>
</organism>
<feature type="transmembrane region" description="Helical" evidence="7">
    <location>
        <begin position="241"/>
        <end position="259"/>
    </location>
</feature>
<evidence type="ECO:0000256" key="1">
    <source>
        <dbReference type="ARBA" id="ARBA00004651"/>
    </source>
</evidence>
<sequence length="479" mass="49646">MTEHTLTTEPAAGRPARAPVRSGLALAIILICQLMLILDATVMNVAIPRIQADLGFSPTGVSWVMTSYSLVFGGLLLLGGRAGDLFGRRRMFVVGTAVFTLASLAGGLAGSAELLIAARVAQGIGAAMAGPSTLALITTTFTEAKARMRALSLFSAMASGGFAIGLLLGGLLTEWISWRSALFINVPFGLAIVLLAPRFVPDPPRRRAHLDLPGAIAGTLGVSGLVFAFTRGGSAGWGDPVTLASLGTGAVLLAGFLVLQARGSQPLIPLRLFAERNRAAAYANFFLGPMAMMSMFFFLTQFLQDIQHFAALQTGFAFLPMAAMVFALSRSIPRLLPRFGPKPLAVTGTVLMIAGAGWLTQLTPSSGYFETLFGPMILMGVGVGLAFSPMNVLVMASVPTEDAGAAGGVLQTMQQVGAALGLSILMTVSGSVTRSAAGSGVRGPQLMVDGMTAAFLGASLLAGLSFLVALTFRRHHTTA</sequence>
<dbReference type="PANTHER" id="PTHR42718:SF46">
    <property type="entry name" value="BLR6921 PROTEIN"/>
    <property type="match status" value="1"/>
</dbReference>